<dbReference type="EMBL" id="BOMB01000007">
    <property type="protein sequence ID" value="GID10373.1"/>
    <property type="molecule type" value="Genomic_DNA"/>
</dbReference>
<proteinExistence type="predicted"/>
<protein>
    <recommendedName>
        <fullName evidence="4">Septum formation initiator family protein</fullName>
    </recommendedName>
</protein>
<gene>
    <name evidence="2" type="ORF">Aru02nite_12620</name>
</gene>
<dbReference type="Proteomes" id="UP000612808">
    <property type="component" value="Unassembled WGS sequence"/>
</dbReference>
<reference evidence="2" key="1">
    <citation type="submission" date="2021-01" db="EMBL/GenBank/DDBJ databases">
        <title>Whole genome shotgun sequence of Actinocatenispora rupis NBRC 107355.</title>
        <authorList>
            <person name="Komaki H."/>
            <person name="Tamura T."/>
        </authorList>
    </citation>
    <scope>NUCLEOTIDE SEQUENCE</scope>
    <source>
        <strain evidence="2">NBRC 107355</strain>
    </source>
</reference>
<sequence length="194" mass="20508">MSVDDADVAAMSAQLGRPLRGAREVAHRCPCGNPDVVETSPRLPDGTPFPTMFYLTCPKAAAAVSRLESAGLMREMTERLADDPDLAARYRAAHDDYLRRREALAHVPEIAGVSAGGMPTRVKCLHVHVGHALAAGPGVNPFGDEALAALPDWWADGPCVTPGGSAATPRRGGTPRRTPGTGRPVDRDGEEAQR</sequence>
<organism evidence="2 3">
    <name type="scientific">Actinocatenispora rupis</name>
    <dbReference type="NCBI Taxonomy" id="519421"/>
    <lineage>
        <taxon>Bacteria</taxon>
        <taxon>Bacillati</taxon>
        <taxon>Actinomycetota</taxon>
        <taxon>Actinomycetes</taxon>
        <taxon>Micromonosporales</taxon>
        <taxon>Micromonosporaceae</taxon>
        <taxon>Actinocatenispora</taxon>
    </lineage>
</organism>
<dbReference type="InterPro" id="IPR007511">
    <property type="entry name" value="DUF501"/>
</dbReference>
<dbReference type="AlphaFoldDB" id="A0A8J3IXA5"/>
<dbReference type="PANTHER" id="PTHR37163">
    <property type="entry name" value="CONSERVED PROTEIN"/>
    <property type="match status" value="1"/>
</dbReference>
<comment type="caution">
    <text evidence="2">The sequence shown here is derived from an EMBL/GenBank/DDBJ whole genome shotgun (WGS) entry which is preliminary data.</text>
</comment>
<feature type="region of interest" description="Disordered" evidence="1">
    <location>
        <begin position="158"/>
        <end position="194"/>
    </location>
</feature>
<keyword evidence="3" id="KW-1185">Reference proteome</keyword>
<dbReference type="Pfam" id="PF04417">
    <property type="entry name" value="DUF501"/>
    <property type="match status" value="1"/>
</dbReference>
<name>A0A8J3IXA5_9ACTN</name>
<evidence type="ECO:0000313" key="3">
    <source>
        <dbReference type="Proteomes" id="UP000612808"/>
    </source>
</evidence>
<evidence type="ECO:0000256" key="1">
    <source>
        <dbReference type="SAM" id="MobiDB-lite"/>
    </source>
</evidence>
<feature type="compositionally biased region" description="Low complexity" evidence="1">
    <location>
        <begin position="168"/>
        <end position="183"/>
    </location>
</feature>
<feature type="compositionally biased region" description="Basic and acidic residues" evidence="1">
    <location>
        <begin position="184"/>
        <end position="194"/>
    </location>
</feature>
<evidence type="ECO:0008006" key="4">
    <source>
        <dbReference type="Google" id="ProtNLM"/>
    </source>
</evidence>
<dbReference type="PANTHER" id="PTHR37163:SF1">
    <property type="entry name" value="DUF501 DOMAIN-CONTAINING PROTEIN"/>
    <property type="match status" value="1"/>
</dbReference>
<evidence type="ECO:0000313" key="2">
    <source>
        <dbReference type="EMBL" id="GID10373.1"/>
    </source>
</evidence>
<accession>A0A8J3IXA5</accession>